<proteinExistence type="predicted"/>
<organism evidence="4 5">
    <name type="scientific">Novymonas esmeraldas</name>
    <dbReference type="NCBI Taxonomy" id="1808958"/>
    <lineage>
        <taxon>Eukaryota</taxon>
        <taxon>Discoba</taxon>
        <taxon>Euglenozoa</taxon>
        <taxon>Kinetoplastea</taxon>
        <taxon>Metakinetoplastina</taxon>
        <taxon>Trypanosomatida</taxon>
        <taxon>Trypanosomatidae</taxon>
        <taxon>Novymonas</taxon>
    </lineage>
</organism>
<evidence type="ECO:0000313" key="4">
    <source>
        <dbReference type="EMBL" id="KAK7197603.1"/>
    </source>
</evidence>
<feature type="chain" id="PRO_5043855475" evidence="3">
    <location>
        <begin position="17"/>
        <end position="122"/>
    </location>
</feature>
<protein>
    <submittedName>
        <fullName evidence="4">Uncharacterized protein</fullName>
    </submittedName>
</protein>
<sequence length="122" mass="13825">MQRLACLSFARRLAAGSLVAAAAIHTPARFDSNYVNKKAKKNVDDGGDGRWMEAENDENINTPEERYAHAREVEALKRLVSQLKEEHEGNIEEAVRDRNKELDTLKKQMSDLQDKISKITSK</sequence>
<feature type="coiled-coil region" evidence="1">
    <location>
        <begin position="73"/>
        <end position="122"/>
    </location>
</feature>
<feature type="region of interest" description="Disordered" evidence="2">
    <location>
        <begin position="41"/>
        <end position="64"/>
    </location>
</feature>
<reference evidence="4 5" key="1">
    <citation type="journal article" date="2021" name="MBio">
        <title>A New Model Trypanosomatid, Novymonas esmeraldas: Genomic Perception of Its 'Candidatus Pandoraea novymonadis' Endosymbiont.</title>
        <authorList>
            <person name="Zakharova A."/>
            <person name="Saura A."/>
            <person name="Butenko A."/>
            <person name="Podesvova L."/>
            <person name="Warmusova S."/>
            <person name="Kostygov A.Y."/>
            <person name="Nenarokova A."/>
            <person name="Lukes J."/>
            <person name="Opperdoes F.R."/>
            <person name="Yurchenko V."/>
        </authorList>
    </citation>
    <scope>NUCLEOTIDE SEQUENCE [LARGE SCALE GENOMIC DNA]</scope>
    <source>
        <strain evidence="4 5">E262AT.01</strain>
    </source>
</reference>
<accession>A0AAW0EU77</accession>
<feature type="compositionally biased region" description="Basic and acidic residues" evidence="2">
    <location>
        <begin position="41"/>
        <end position="53"/>
    </location>
</feature>
<name>A0AAW0EU77_9TRYP</name>
<keyword evidence="3" id="KW-0732">Signal</keyword>
<feature type="signal peptide" evidence="3">
    <location>
        <begin position="1"/>
        <end position="16"/>
    </location>
</feature>
<keyword evidence="1" id="KW-0175">Coiled coil</keyword>
<dbReference type="Proteomes" id="UP001430356">
    <property type="component" value="Unassembled WGS sequence"/>
</dbReference>
<evidence type="ECO:0000256" key="1">
    <source>
        <dbReference type="SAM" id="Coils"/>
    </source>
</evidence>
<dbReference type="AlphaFoldDB" id="A0AAW0EU77"/>
<evidence type="ECO:0000313" key="5">
    <source>
        <dbReference type="Proteomes" id="UP001430356"/>
    </source>
</evidence>
<evidence type="ECO:0000256" key="2">
    <source>
        <dbReference type="SAM" id="MobiDB-lite"/>
    </source>
</evidence>
<gene>
    <name evidence="4" type="ORF">NESM_000710900</name>
</gene>
<dbReference type="EMBL" id="JAECZO010000112">
    <property type="protein sequence ID" value="KAK7197603.1"/>
    <property type="molecule type" value="Genomic_DNA"/>
</dbReference>
<comment type="caution">
    <text evidence="4">The sequence shown here is derived from an EMBL/GenBank/DDBJ whole genome shotgun (WGS) entry which is preliminary data.</text>
</comment>
<evidence type="ECO:0000256" key="3">
    <source>
        <dbReference type="SAM" id="SignalP"/>
    </source>
</evidence>
<keyword evidence="5" id="KW-1185">Reference proteome</keyword>